<dbReference type="NCBIfam" id="TIGR01731">
    <property type="entry name" value="fil_hemag_20aa"/>
    <property type="match status" value="12"/>
</dbReference>
<keyword evidence="2" id="KW-1185">Reference proteome</keyword>
<comment type="caution">
    <text evidence="1">The sequence shown here is derived from an EMBL/GenBank/DDBJ whole genome shotgun (WGS) entry which is preliminary data.</text>
</comment>
<organism evidence="1 2">
    <name type="scientific">Vreelandella zhaodongensis</name>
    <name type="common">Halomonas zhaodongensis</name>
    <dbReference type="NCBI Taxonomy" id="1176240"/>
    <lineage>
        <taxon>Bacteria</taxon>
        <taxon>Pseudomonadati</taxon>
        <taxon>Pseudomonadota</taxon>
        <taxon>Gammaproteobacteria</taxon>
        <taxon>Oceanospirillales</taxon>
        <taxon>Halomonadaceae</taxon>
        <taxon>Vreelandella</taxon>
    </lineage>
</organism>
<accession>A0ABX2SWN1</accession>
<feature type="non-terminal residue" evidence="1">
    <location>
        <position position="1"/>
    </location>
</feature>
<dbReference type="RefSeq" id="WP_179928416.1">
    <property type="nucleotide sequence ID" value="NZ_JACCDD010000018.1"/>
</dbReference>
<name>A0ABX2SWN1_VREZH</name>
<evidence type="ECO:0000313" key="2">
    <source>
        <dbReference type="Proteomes" id="UP000528918"/>
    </source>
</evidence>
<gene>
    <name evidence="1" type="ORF">HZS79_16680</name>
</gene>
<dbReference type="EMBL" id="JACCDD010000018">
    <property type="protein sequence ID" value="NYS46577.1"/>
    <property type="molecule type" value="Genomic_DNA"/>
</dbReference>
<reference evidence="1 2" key="1">
    <citation type="journal article" date="2013" name="Antonie Van Leeuwenhoek">
        <title>Halomonas zhaodongensis sp. nov., a slightly halophilic bacterium isolated from saline-alkaline soils in Zhaodong, China.</title>
        <authorList>
            <person name="Jiang J."/>
            <person name="Pan Y."/>
            <person name="Meng L."/>
            <person name="Hu S."/>
            <person name="Zhang X."/>
            <person name="Hu B."/>
            <person name="Meng J."/>
            <person name="Li C."/>
            <person name="Huang H."/>
            <person name="Wang K."/>
            <person name="Su T."/>
        </authorList>
    </citation>
    <scope>NUCLEOTIDE SEQUENCE [LARGE SCALE GENOMIC DNA]</scope>
    <source>
        <strain evidence="1 2">NEAU-ST10-25</strain>
    </source>
</reference>
<dbReference type="InterPro" id="IPR010069">
    <property type="entry name" value="CdiA_FHA1_rpt"/>
</dbReference>
<proteinExistence type="predicted"/>
<feature type="non-terminal residue" evidence="1">
    <location>
        <position position="768"/>
    </location>
</feature>
<dbReference type="Proteomes" id="UP000528918">
    <property type="component" value="Unassembled WGS sequence"/>
</dbReference>
<sequence length="768" mass="75526">AADNLAIDAANVDSSGTLAAGLNSDGSLNTFDANGAALRVTTSGDLSATGTNLAAGTLTLDGEAVDLSESQTSAFDTRIIARGDIDTWQANVVTQENLTLQAEGAIDNTEGTLSSQVGDLSVQALSLSNEQGMLLAGSDLSVALSESLSNTDGTVYADGNAILDTGALTNTGTIAAADNLTIDAASVTSSGTLAAGLNSDGSLDTFDANGAALRVTTSGDLSANGNNLAAGSLTLGGDNVDLSESQTSAFNAHIIARNALGTGNATVVTQENLSLHVAGVLNNAEGTLSSQQGDLSVQAFSLNNDQGELLAGNDLEAISKTLSNTDGTVYAGGNATLDTGALTNTGTIAAADNLTIDAGSVTSSGTLAAGLNSDGSLNTFDENGAELRVTATGELTANGTNLASGNLTLDGENVDLSESQISAHSADIAAQGKLGTWQANIVTQEDLSLQANGALDNTAGTLSSQGGDLSIQALSLINEQGTLLAGNDVSVTLSEALSNTDGTVYAGGNAILDTGALTNTGTIAAADNLTIDAVSVASSGTLAAGLNSDGSLNTLDADGAALRVTTSGDLSANGNNLAAGSLTLGGDNVDLSESQTSAFNAHIIARNALGTGNATVVTQENLSLHVAGVLNNAEGTLSSQQGDLSVQAFSLNNDQGELLAGNDLEAISKTLSNTDGTVYAGGNATLDTGALTNTGTIAAADNLTIDSASVTSSGTLAAGLNSDGSLNTLDANGAALRVTTSGDLSATGTNLAAGTLTLDGETVDLSES</sequence>
<evidence type="ECO:0000313" key="1">
    <source>
        <dbReference type="EMBL" id="NYS46577.1"/>
    </source>
</evidence>
<protein>
    <submittedName>
        <fullName evidence="1">S-layer family protein</fullName>
    </submittedName>
</protein>